<dbReference type="InterPro" id="IPR002930">
    <property type="entry name" value="GCV_H"/>
</dbReference>
<dbReference type="EMBL" id="AJTX02000004">
    <property type="protein sequence ID" value="KKJ00310.1"/>
    <property type="molecule type" value="Genomic_DNA"/>
</dbReference>
<dbReference type="NCBIfam" id="TIGR00527">
    <property type="entry name" value="gcvH"/>
    <property type="match status" value="1"/>
</dbReference>
<accession>A0A0M2PVX8</accession>
<dbReference type="InterPro" id="IPR011053">
    <property type="entry name" value="Single_hybrid_motif"/>
</dbReference>
<dbReference type="GO" id="GO:0005829">
    <property type="term" value="C:cytosol"/>
    <property type="evidence" value="ECO:0007669"/>
    <property type="project" value="TreeGrafter"/>
</dbReference>
<comment type="caution">
    <text evidence="6">The sequence shown here is derived from an EMBL/GenBank/DDBJ whole genome shotgun (WGS) entry which is preliminary data.</text>
</comment>
<reference evidence="6" key="1">
    <citation type="submission" date="2012-04" db="EMBL/GenBank/DDBJ databases">
        <authorList>
            <person name="Borisov I.G."/>
            <person name="Ivanikova N.V."/>
            <person name="Pinevich A.V."/>
        </authorList>
    </citation>
    <scope>NUCLEOTIDE SEQUENCE</scope>
    <source>
        <strain evidence="6">CALU 1027</strain>
    </source>
</reference>
<dbReference type="InterPro" id="IPR033753">
    <property type="entry name" value="GCV_H/Fam206"/>
</dbReference>
<dbReference type="PROSITE" id="PS50968">
    <property type="entry name" value="BIOTINYL_LIPOYL"/>
    <property type="match status" value="1"/>
</dbReference>
<dbReference type="CDD" id="cd06848">
    <property type="entry name" value="GCS_H"/>
    <property type="match status" value="1"/>
</dbReference>
<evidence type="ECO:0000313" key="6">
    <source>
        <dbReference type="EMBL" id="KKJ00310.1"/>
    </source>
</evidence>
<comment type="similarity">
    <text evidence="1 3">Belongs to the GcvH family.</text>
</comment>
<dbReference type="Proteomes" id="UP000034681">
    <property type="component" value="Unassembled WGS sequence"/>
</dbReference>
<dbReference type="InterPro" id="IPR003016">
    <property type="entry name" value="2-oxoA_DH_lipoyl-BS"/>
</dbReference>
<evidence type="ECO:0000256" key="4">
    <source>
        <dbReference type="PIRSR" id="PIRSR617453-50"/>
    </source>
</evidence>
<keyword evidence="7" id="KW-1185">Reference proteome</keyword>
<dbReference type="GO" id="GO:0019464">
    <property type="term" value="P:glycine decarboxylation via glycine cleavage system"/>
    <property type="evidence" value="ECO:0007669"/>
    <property type="project" value="UniProtKB-UniRule"/>
</dbReference>
<dbReference type="InterPro" id="IPR017453">
    <property type="entry name" value="GCV_H_sub"/>
</dbReference>
<sequence>MALDYPQSLKYADSHEYLHLNGDMATIGITAFAIQELGDLVFVDLPEVGSTLTQGEKFGDVESVKAVGELYAPVSGEVVERNEAAIEAPDSLQADPYGQGWLLKVRCGTDPDLAHLMGADDYRAKVGG</sequence>
<feature type="modified residue" description="N6-lipoyllysine" evidence="3 4">
    <location>
        <position position="65"/>
    </location>
</feature>
<organism evidence="6 7">
    <name type="scientific">Prochlorothrix hollandica PCC 9006 = CALU 1027</name>
    <dbReference type="NCBI Taxonomy" id="317619"/>
    <lineage>
        <taxon>Bacteria</taxon>
        <taxon>Bacillati</taxon>
        <taxon>Cyanobacteriota</taxon>
        <taxon>Cyanophyceae</taxon>
        <taxon>Prochlorotrichales</taxon>
        <taxon>Prochlorotrichaceae</taxon>
        <taxon>Prochlorothrix</taxon>
    </lineage>
</organism>
<dbReference type="AlphaFoldDB" id="A0A0M2PVX8"/>
<dbReference type="STRING" id="317619.GCA_000332315_01100"/>
<dbReference type="GO" id="GO:0005960">
    <property type="term" value="C:glycine cleavage complex"/>
    <property type="evidence" value="ECO:0007669"/>
    <property type="project" value="InterPro"/>
</dbReference>
<evidence type="ECO:0000256" key="2">
    <source>
        <dbReference type="ARBA" id="ARBA00022823"/>
    </source>
</evidence>
<feature type="domain" description="Lipoyl-binding" evidence="5">
    <location>
        <begin position="24"/>
        <end position="106"/>
    </location>
</feature>
<dbReference type="eggNOG" id="COG0509">
    <property type="taxonomic scope" value="Bacteria"/>
</dbReference>
<dbReference type="OrthoDB" id="9796712at2"/>
<dbReference type="InterPro" id="IPR000089">
    <property type="entry name" value="Biotin_lipoyl"/>
</dbReference>
<dbReference type="HAMAP" id="MF_00272">
    <property type="entry name" value="GcvH"/>
    <property type="match status" value="1"/>
</dbReference>
<dbReference type="Pfam" id="PF01597">
    <property type="entry name" value="GCV_H"/>
    <property type="match status" value="1"/>
</dbReference>
<dbReference type="PANTHER" id="PTHR11715">
    <property type="entry name" value="GLYCINE CLEAVAGE SYSTEM H PROTEIN"/>
    <property type="match status" value="1"/>
</dbReference>
<dbReference type="PANTHER" id="PTHR11715:SF3">
    <property type="entry name" value="GLYCINE CLEAVAGE SYSTEM H PROTEIN-RELATED"/>
    <property type="match status" value="1"/>
</dbReference>
<dbReference type="PROSITE" id="PS00189">
    <property type="entry name" value="LIPOYL"/>
    <property type="match status" value="1"/>
</dbReference>
<evidence type="ECO:0000313" key="7">
    <source>
        <dbReference type="Proteomes" id="UP000034681"/>
    </source>
</evidence>
<protein>
    <recommendedName>
        <fullName evidence="3">Glycine cleavage system H protein</fullName>
    </recommendedName>
</protein>
<dbReference type="RefSeq" id="WP_016925162.1">
    <property type="nucleotide sequence ID" value="NZ_KB235933.1"/>
</dbReference>
<evidence type="ECO:0000256" key="1">
    <source>
        <dbReference type="ARBA" id="ARBA00009249"/>
    </source>
</evidence>
<comment type="cofactor">
    <cofactor evidence="3">
        <name>(R)-lipoate</name>
        <dbReference type="ChEBI" id="CHEBI:83088"/>
    </cofactor>
    <text evidence="3">Binds 1 lipoyl cofactor covalently.</text>
</comment>
<dbReference type="GO" id="GO:0009249">
    <property type="term" value="P:protein lipoylation"/>
    <property type="evidence" value="ECO:0007669"/>
    <property type="project" value="TreeGrafter"/>
</dbReference>
<dbReference type="Gene3D" id="2.40.50.100">
    <property type="match status" value="1"/>
</dbReference>
<comment type="subunit">
    <text evidence="3">The glycine cleavage system is composed of four proteins: P, T, L and H.</text>
</comment>
<evidence type="ECO:0000259" key="5">
    <source>
        <dbReference type="PROSITE" id="PS50968"/>
    </source>
</evidence>
<name>A0A0M2PVX8_PROHO</name>
<keyword evidence="2 3" id="KW-0450">Lipoyl</keyword>
<gene>
    <name evidence="3" type="primary">gcvH</name>
    <name evidence="6" type="ORF">PROH_11590</name>
</gene>
<dbReference type="SUPFAM" id="SSF51230">
    <property type="entry name" value="Single hybrid motif"/>
    <property type="match status" value="1"/>
</dbReference>
<evidence type="ECO:0000256" key="3">
    <source>
        <dbReference type="HAMAP-Rule" id="MF_00272"/>
    </source>
</evidence>
<dbReference type="NCBIfam" id="NF002270">
    <property type="entry name" value="PRK01202.1"/>
    <property type="match status" value="1"/>
</dbReference>
<comment type="function">
    <text evidence="3">The glycine cleavage system catalyzes the degradation of glycine. The H protein shuttles the methylamine group of glycine from the P protein to the T protein.</text>
</comment>
<proteinExistence type="inferred from homology"/>